<evidence type="ECO:0000256" key="1">
    <source>
        <dbReference type="ARBA" id="ARBA00022723"/>
    </source>
</evidence>
<evidence type="ECO:0000313" key="4">
    <source>
        <dbReference type="EMBL" id="AFK51011.1"/>
    </source>
</evidence>
<reference evidence="4 5" key="1">
    <citation type="journal article" date="2012" name="J. Bacteriol.">
        <title>Complete genome sequence of the hyperthermophilic cellulolytic Crenarchaeon 'Thermogladius cellulolyticus' 1633.</title>
        <authorList>
            <person name="Mardanov A.V."/>
            <person name="Kochetkova T.V."/>
            <person name="Beletsky A.V."/>
            <person name="Bonch-Osmolovskaya E.A."/>
            <person name="Ravin N.V."/>
            <person name="Skryabin K.G."/>
        </authorList>
    </citation>
    <scope>NUCLEOTIDE SEQUENCE [LARGE SCALE GENOMIC DNA]</scope>
    <source>
        <strain evidence="5">DSM 22663 / VKM B-2946 / 1633</strain>
    </source>
</reference>
<dbReference type="AlphaFoldDB" id="I3TE23"/>
<evidence type="ECO:0000313" key="5">
    <source>
        <dbReference type="Proteomes" id="UP000005270"/>
    </source>
</evidence>
<dbReference type="GO" id="GO:0019323">
    <property type="term" value="P:pentose catabolic process"/>
    <property type="evidence" value="ECO:0007669"/>
    <property type="project" value="TreeGrafter"/>
</dbReference>
<dbReference type="InParanoid" id="I3TE23"/>
<keyword evidence="2" id="KW-0456">Lyase</keyword>
<gene>
    <name evidence="4" type="ordered locus">TCELL_0586</name>
</gene>
<dbReference type="InterPro" id="IPR001303">
    <property type="entry name" value="Aldolase_II/adducin_N"/>
</dbReference>
<keyword evidence="1" id="KW-0479">Metal-binding</keyword>
<accession>I3TE23</accession>
<evidence type="ECO:0000259" key="3">
    <source>
        <dbReference type="SMART" id="SM01007"/>
    </source>
</evidence>
<keyword evidence="5" id="KW-1185">Reference proteome</keyword>
<dbReference type="GeneID" id="13012890"/>
<dbReference type="eggNOG" id="arCOG04226">
    <property type="taxonomic scope" value="Archaea"/>
</dbReference>
<dbReference type="HOGENOM" id="CLU_006033_3_4_2"/>
<dbReference type="Proteomes" id="UP000005270">
    <property type="component" value="Chromosome"/>
</dbReference>
<dbReference type="RefSeq" id="WP_014737261.1">
    <property type="nucleotide sequence ID" value="NC_017954.1"/>
</dbReference>
<protein>
    <submittedName>
        <fullName evidence="4">Class II aldolase/adducin family protein</fullName>
    </submittedName>
</protein>
<dbReference type="STRING" id="1184251.TCELL_0586"/>
<name>I3TE23_THEC1</name>
<dbReference type="GO" id="GO:0005829">
    <property type="term" value="C:cytosol"/>
    <property type="evidence" value="ECO:0007669"/>
    <property type="project" value="TreeGrafter"/>
</dbReference>
<dbReference type="GO" id="GO:0046872">
    <property type="term" value="F:metal ion binding"/>
    <property type="evidence" value="ECO:0007669"/>
    <property type="project" value="UniProtKB-KW"/>
</dbReference>
<dbReference type="GO" id="GO:0016832">
    <property type="term" value="F:aldehyde-lyase activity"/>
    <property type="evidence" value="ECO:0007669"/>
    <property type="project" value="TreeGrafter"/>
</dbReference>
<evidence type="ECO:0000256" key="2">
    <source>
        <dbReference type="ARBA" id="ARBA00023239"/>
    </source>
</evidence>
<dbReference type="EMBL" id="CP003531">
    <property type="protein sequence ID" value="AFK51011.1"/>
    <property type="molecule type" value="Genomic_DNA"/>
</dbReference>
<dbReference type="PANTHER" id="PTHR22789:SF0">
    <property type="entry name" value="3-OXO-TETRONATE 4-PHOSPHATE DECARBOXYLASE-RELATED"/>
    <property type="match status" value="1"/>
</dbReference>
<dbReference type="InterPro" id="IPR050197">
    <property type="entry name" value="Aldolase_class_II_sugar_metab"/>
</dbReference>
<dbReference type="SUPFAM" id="SSF53639">
    <property type="entry name" value="AraD/HMP-PK domain-like"/>
    <property type="match status" value="1"/>
</dbReference>
<dbReference type="Gene3D" id="3.40.225.10">
    <property type="entry name" value="Class II aldolase/adducin N-terminal domain"/>
    <property type="match status" value="1"/>
</dbReference>
<dbReference type="UniPathway" id="UPA00071"/>
<dbReference type="InterPro" id="IPR036409">
    <property type="entry name" value="Aldolase_II/adducin_N_sf"/>
</dbReference>
<sequence length="200" mass="22310">MTFSEEGELGKLVLAMRELFQLGLINPRGGNGSVLLDERHIAITPSGVAKQWLKVEDLVIYDMEKGESRGRFKPSIEVNAHVLTYKKVKDAKAVLHAHPPLVLALTERFTKSRSRRRWWETGLVEVEYSIGKAEVAEPFQPGSMELAEEVSSKLASGARVVIVPKHGVFAWGRTVEEAMDAIVALELVAKYTLAWLFLVK</sequence>
<organism evidence="4 5">
    <name type="scientific">Thermogladius calderae (strain DSM 22663 / VKM B-2946 / 1633)</name>
    <dbReference type="NCBI Taxonomy" id="1184251"/>
    <lineage>
        <taxon>Archaea</taxon>
        <taxon>Thermoproteota</taxon>
        <taxon>Thermoprotei</taxon>
        <taxon>Desulfurococcales</taxon>
        <taxon>Desulfurococcaceae</taxon>
        <taxon>Thermogladius</taxon>
    </lineage>
</organism>
<dbReference type="SMART" id="SM01007">
    <property type="entry name" value="Aldolase_II"/>
    <property type="match status" value="1"/>
</dbReference>
<dbReference type="Pfam" id="PF00596">
    <property type="entry name" value="Aldolase_II"/>
    <property type="match status" value="1"/>
</dbReference>
<feature type="domain" description="Class II aldolase/adducin N-terminal" evidence="3">
    <location>
        <begin position="10"/>
        <end position="193"/>
    </location>
</feature>
<dbReference type="PANTHER" id="PTHR22789">
    <property type="entry name" value="FUCULOSE PHOSPHATE ALDOLASE"/>
    <property type="match status" value="1"/>
</dbReference>
<proteinExistence type="predicted"/>
<dbReference type="KEGG" id="thg:TCELL_0586"/>